<protein>
    <submittedName>
        <fullName evidence="1 2">Uncharacterized protein</fullName>
    </submittedName>
</protein>
<dbReference type="PaxDb" id="3880-AET05144"/>
<evidence type="ECO:0000313" key="1">
    <source>
        <dbReference type="EMBL" id="AET05144.1"/>
    </source>
</evidence>
<sequence>MQGKLFLQEVLKVYVSKYMSVAKTLPFSDDIGGTSILFLPCALYNWTPPEGAGQFHGMPLDVKVVHFKGSRKRLMLESWNFYSSTPDIADMLCLILGSGRTKYDF</sequence>
<dbReference type="HOGENOM" id="CLU_2240636_0_0_1"/>
<reference evidence="1 3" key="2">
    <citation type="journal article" date="2014" name="BMC Genomics">
        <title>An improved genome release (version Mt4.0) for the model legume Medicago truncatula.</title>
        <authorList>
            <person name="Tang H."/>
            <person name="Krishnakumar V."/>
            <person name="Bidwell S."/>
            <person name="Rosen B."/>
            <person name="Chan A."/>
            <person name="Zhou S."/>
            <person name="Gentzbittel L."/>
            <person name="Childs K.L."/>
            <person name="Yandell M."/>
            <person name="Gundlach H."/>
            <person name="Mayer K.F."/>
            <person name="Schwartz D.C."/>
            <person name="Town C.D."/>
        </authorList>
    </citation>
    <scope>GENOME REANNOTATION</scope>
    <source>
        <strain evidence="2 3">cv. Jemalong A17</strain>
    </source>
</reference>
<dbReference type="STRING" id="3880.G7LJN1"/>
<dbReference type="OMA" id="FHRMPLD"/>
<dbReference type="PANTHER" id="PTHR35723">
    <property type="entry name" value="POLYPHOSPHATIDYLINOSITOL PHOSPHATASE"/>
    <property type="match status" value="1"/>
</dbReference>
<dbReference type="AlphaFoldDB" id="G7LJN1"/>
<dbReference type="EnsemblPlants" id="AET05144">
    <property type="protein sequence ID" value="AET05144"/>
    <property type="gene ID" value="MTR_8g102040"/>
</dbReference>
<organism evidence="1 3">
    <name type="scientific">Medicago truncatula</name>
    <name type="common">Barrel medic</name>
    <name type="synonym">Medicago tribuloides</name>
    <dbReference type="NCBI Taxonomy" id="3880"/>
    <lineage>
        <taxon>Eukaryota</taxon>
        <taxon>Viridiplantae</taxon>
        <taxon>Streptophyta</taxon>
        <taxon>Embryophyta</taxon>
        <taxon>Tracheophyta</taxon>
        <taxon>Spermatophyta</taxon>
        <taxon>Magnoliopsida</taxon>
        <taxon>eudicotyledons</taxon>
        <taxon>Gunneridae</taxon>
        <taxon>Pentapetalae</taxon>
        <taxon>rosids</taxon>
        <taxon>fabids</taxon>
        <taxon>Fabales</taxon>
        <taxon>Fabaceae</taxon>
        <taxon>Papilionoideae</taxon>
        <taxon>50 kb inversion clade</taxon>
        <taxon>NPAAA clade</taxon>
        <taxon>Hologalegina</taxon>
        <taxon>IRL clade</taxon>
        <taxon>Trifolieae</taxon>
        <taxon>Medicago</taxon>
    </lineage>
</organism>
<dbReference type="eggNOG" id="ENOG502QT00">
    <property type="taxonomic scope" value="Eukaryota"/>
</dbReference>
<accession>G7LJN1</accession>
<reference evidence="2" key="3">
    <citation type="submission" date="2015-04" db="UniProtKB">
        <authorList>
            <consortium name="EnsemblPlants"/>
        </authorList>
    </citation>
    <scope>IDENTIFICATION</scope>
    <source>
        <strain evidence="2">cv. Jemalong A17</strain>
    </source>
</reference>
<dbReference type="EMBL" id="CM001224">
    <property type="protein sequence ID" value="AET05144.1"/>
    <property type="molecule type" value="Genomic_DNA"/>
</dbReference>
<evidence type="ECO:0000313" key="2">
    <source>
        <dbReference type="EnsemblPlants" id="AET05144"/>
    </source>
</evidence>
<name>G7LJN1_MEDTR</name>
<keyword evidence="3" id="KW-1185">Reference proteome</keyword>
<gene>
    <name evidence="1" type="ordered locus">MTR_8g102040</name>
</gene>
<reference evidence="1 3" key="1">
    <citation type="journal article" date="2011" name="Nature">
        <title>The Medicago genome provides insight into the evolution of rhizobial symbioses.</title>
        <authorList>
            <person name="Young N.D."/>
            <person name="Debelle F."/>
            <person name="Oldroyd G.E."/>
            <person name="Geurts R."/>
            <person name="Cannon S.B."/>
            <person name="Udvardi M.K."/>
            <person name="Benedito V.A."/>
            <person name="Mayer K.F."/>
            <person name="Gouzy J."/>
            <person name="Schoof H."/>
            <person name="Van de Peer Y."/>
            <person name="Proost S."/>
            <person name="Cook D.R."/>
            <person name="Meyers B.C."/>
            <person name="Spannagl M."/>
            <person name="Cheung F."/>
            <person name="De Mita S."/>
            <person name="Krishnakumar V."/>
            <person name="Gundlach H."/>
            <person name="Zhou S."/>
            <person name="Mudge J."/>
            <person name="Bharti A.K."/>
            <person name="Murray J.D."/>
            <person name="Naoumkina M.A."/>
            <person name="Rosen B."/>
            <person name="Silverstein K.A."/>
            <person name="Tang H."/>
            <person name="Rombauts S."/>
            <person name="Zhao P.X."/>
            <person name="Zhou P."/>
            <person name="Barbe V."/>
            <person name="Bardou P."/>
            <person name="Bechner M."/>
            <person name="Bellec A."/>
            <person name="Berger A."/>
            <person name="Berges H."/>
            <person name="Bidwell S."/>
            <person name="Bisseling T."/>
            <person name="Choisne N."/>
            <person name="Couloux A."/>
            <person name="Denny R."/>
            <person name="Deshpande S."/>
            <person name="Dai X."/>
            <person name="Doyle J.J."/>
            <person name="Dudez A.M."/>
            <person name="Farmer A.D."/>
            <person name="Fouteau S."/>
            <person name="Franken C."/>
            <person name="Gibelin C."/>
            <person name="Gish J."/>
            <person name="Goldstein S."/>
            <person name="Gonzalez A.J."/>
            <person name="Green P.J."/>
            <person name="Hallab A."/>
            <person name="Hartog M."/>
            <person name="Hua A."/>
            <person name="Humphray S.J."/>
            <person name="Jeong D.H."/>
            <person name="Jing Y."/>
            <person name="Jocker A."/>
            <person name="Kenton S.M."/>
            <person name="Kim D.J."/>
            <person name="Klee K."/>
            <person name="Lai H."/>
            <person name="Lang C."/>
            <person name="Lin S."/>
            <person name="Macmil S.L."/>
            <person name="Magdelenat G."/>
            <person name="Matthews L."/>
            <person name="McCorrison J."/>
            <person name="Monaghan E.L."/>
            <person name="Mun J.H."/>
            <person name="Najar F.Z."/>
            <person name="Nicholson C."/>
            <person name="Noirot C."/>
            <person name="O'Bleness M."/>
            <person name="Paule C.R."/>
            <person name="Poulain J."/>
            <person name="Prion F."/>
            <person name="Qin B."/>
            <person name="Qu C."/>
            <person name="Retzel E.F."/>
            <person name="Riddle C."/>
            <person name="Sallet E."/>
            <person name="Samain S."/>
            <person name="Samson N."/>
            <person name="Sanders I."/>
            <person name="Saurat O."/>
            <person name="Scarpelli C."/>
            <person name="Schiex T."/>
            <person name="Segurens B."/>
            <person name="Severin A.J."/>
            <person name="Sherrier D.J."/>
            <person name="Shi R."/>
            <person name="Sims S."/>
            <person name="Singer S.R."/>
            <person name="Sinharoy S."/>
            <person name="Sterck L."/>
            <person name="Viollet A."/>
            <person name="Wang B.B."/>
            <person name="Wang K."/>
            <person name="Wang M."/>
            <person name="Wang X."/>
            <person name="Warfsmann J."/>
            <person name="Weissenbach J."/>
            <person name="White D.D."/>
            <person name="White J.D."/>
            <person name="Wiley G.B."/>
            <person name="Wincker P."/>
            <person name="Xing Y."/>
            <person name="Yang L."/>
            <person name="Yao Z."/>
            <person name="Ying F."/>
            <person name="Zhai J."/>
            <person name="Zhou L."/>
            <person name="Zuber A."/>
            <person name="Denarie J."/>
            <person name="Dixon R.A."/>
            <person name="May G.D."/>
            <person name="Schwartz D.C."/>
            <person name="Rogers J."/>
            <person name="Quetier F."/>
            <person name="Town C.D."/>
            <person name="Roe B.A."/>
        </authorList>
    </citation>
    <scope>NUCLEOTIDE SEQUENCE [LARGE SCALE GENOMIC DNA]</scope>
    <source>
        <strain evidence="1">A17</strain>
        <strain evidence="2 3">cv. Jemalong A17</strain>
    </source>
</reference>
<evidence type="ECO:0000313" key="3">
    <source>
        <dbReference type="Proteomes" id="UP000002051"/>
    </source>
</evidence>
<dbReference type="Proteomes" id="UP000002051">
    <property type="component" value="Chromosome 8"/>
</dbReference>
<proteinExistence type="predicted"/>